<dbReference type="KEGG" id="soh:D1869_04335"/>
<dbReference type="Gene3D" id="3.30.870.10">
    <property type="entry name" value="Endonuclease Chain A"/>
    <property type="match status" value="1"/>
</dbReference>
<evidence type="ECO:0000259" key="4">
    <source>
        <dbReference type="PROSITE" id="PS50035"/>
    </source>
</evidence>
<dbReference type="Pfam" id="PF13091">
    <property type="entry name" value="PLDc_2"/>
    <property type="match status" value="1"/>
</dbReference>
<evidence type="ECO:0000313" key="6">
    <source>
        <dbReference type="Proteomes" id="UP000427373"/>
    </source>
</evidence>
<sequence>MKMSEEYSGTKRSGIQSLYTFTPFKLLFGKQGYGIILVPLEYYNKLNIEWNAGINDEFYVPYYKRDFKVTLPDIINSFIFAENSDLSVEYKHRSLAKPDYRIERDDAAKPFPLILEYSYKSLRNGYHCKYGMILLHEKKDCPLKSNCKLFEKSKDGKGCKYYEGPIPYERLYTIFPHVVRYVMEDNSKNKKILALIVVKIGNADRILGKIEFSEKLRMEAFSDATIFYDKAADLMYKDFLWVSYENGIGFRLNNLHGIIFKFNSSSLNDYISFLINNNQEIKDWLCMKMSIYFGDKNDIGLKKYSLSQKGFLAMKRFEDLIDKVVNGEAEESCNEDNLTLFGSLVLLHTLAHVIITNILEPMSSINASGNFTYYIAHPIFGELSSSVYIVESIYGGLGYLKTLSIMINKGDKELSNVLSNLPNVYNAHEGKLNKALNGLGNVINNFSKKLDKEIIQTTLNIFNEWQLNSPFPKTFPNHLVIRNYLGKRFSQKVNMDSDTRQAFKDMISELPLCWDGCNMCVGMDKGCIFGPYDQPFLISRKLINQFISTYDNWLGRTSFPFTNNLYHIFVDLVNLAENDIKLISPWIGKEIIDVLIKAKKEKDLLITIVCLDDEKNKNAIKVAENNGIHVIKIPATSEQGIVHSKMMIIDDSIALTGSANFTENGLKFNKETVTVSIDPYDVGKYLEQFNEITKNYKLYE</sequence>
<dbReference type="AlphaFoldDB" id="A0A650CF86"/>
<reference evidence="5 6" key="1">
    <citation type="submission" date="2019-10" db="EMBL/GenBank/DDBJ databases">
        <title>Genome Sequences from Six Type Strain Members of the Archaeal Family Sulfolobaceae: Acidianus ambivalens, Acidianus infernus, Metallosphaera prunae, Stygiolobus azoricus, Sulfolobus metallicus, and Sulfurisphaera ohwakuensis.</title>
        <authorList>
            <person name="Counts J.A."/>
            <person name="Kelly R.M."/>
        </authorList>
    </citation>
    <scope>NUCLEOTIDE SEQUENCE [LARGE SCALE GENOMIC DNA]</scope>
    <source>
        <strain evidence="5 6">TA-1</strain>
    </source>
</reference>
<dbReference type="PANTHER" id="PTHR43856:SF1">
    <property type="entry name" value="MITOCHONDRIAL CARDIOLIPIN HYDROLASE"/>
    <property type="match status" value="1"/>
</dbReference>
<dbReference type="InterPro" id="IPR025202">
    <property type="entry name" value="PLD-like_dom"/>
</dbReference>
<dbReference type="PROSITE" id="PS50035">
    <property type="entry name" value="PLD"/>
    <property type="match status" value="1"/>
</dbReference>
<dbReference type="InterPro" id="IPR051406">
    <property type="entry name" value="PLD_domain"/>
</dbReference>
<dbReference type="GO" id="GO:0016891">
    <property type="term" value="F:RNA endonuclease activity producing 5'-phosphomonoesters, hydrolytic mechanism"/>
    <property type="evidence" value="ECO:0007669"/>
    <property type="project" value="TreeGrafter"/>
</dbReference>
<dbReference type="OrthoDB" id="41083at2157"/>
<evidence type="ECO:0000256" key="2">
    <source>
        <dbReference type="ARBA" id="ARBA00022963"/>
    </source>
</evidence>
<keyword evidence="1" id="KW-0378">Hydrolase</keyword>
<dbReference type="SUPFAM" id="SSF56024">
    <property type="entry name" value="Phospholipase D/nuclease"/>
    <property type="match status" value="1"/>
</dbReference>
<keyword evidence="3" id="KW-0443">Lipid metabolism</keyword>
<dbReference type="PANTHER" id="PTHR43856">
    <property type="entry name" value="CARDIOLIPIN HYDROLASE"/>
    <property type="match status" value="1"/>
</dbReference>
<keyword evidence="6" id="KW-1185">Reference proteome</keyword>
<gene>
    <name evidence="5" type="ORF">D1869_04335</name>
</gene>
<dbReference type="GO" id="GO:0016042">
    <property type="term" value="P:lipid catabolic process"/>
    <property type="evidence" value="ECO:0007669"/>
    <property type="project" value="UniProtKB-KW"/>
</dbReference>
<feature type="domain" description="PLD phosphodiesterase" evidence="4">
    <location>
        <begin position="638"/>
        <end position="665"/>
    </location>
</feature>
<accession>A0A650CF86</accession>
<protein>
    <submittedName>
        <fullName evidence="5">Phospholipase</fullName>
    </submittedName>
</protein>
<evidence type="ECO:0000313" key="5">
    <source>
        <dbReference type="EMBL" id="QGR16511.1"/>
    </source>
</evidence>
<evidence type="ECO:0000256" key="1">
    <source>
        <dbReference type="ARBA" id="ARBA00022801"/>
    </source>
</evidence>
<dbReference type="SMART" id="SM00155">
    <property type="entry name" value="PLDc"/>
    <property type="match status" value="1"/>
</dbReference>
<proteinExistence type="predicted"/>
<organism evidence="5 6">
    <name type="scientific">Sulfurisphaera ohwakuensis</name>
    <dbReference type="NCBI Taxonomy" id="69656"/>
    <lineage>
        <taxon>Archaea</taxon>
        <taxon>Thermoproteota</taxon>
        <taxon>Thermoprotei</taxon>
        <taxon>Sulfolobales</taxon>
        <taxon>Sulfolobaceae</taxon>
        <taxon>Sulfurisphaera</taxon>
    </lineage>
</organism>
<dbReference type="EMBL" id="CP045484">
    <property type="protein sequence ID" value="QGR16511.1"/>
    <property type="molecule type" value="Genomic_DNA"/>
</dbReference>
<dbReference type="InterPro" id="IPR001736">
    <property type="entry name" value="PLipase_D/transphosphatidylase"/>
</dbReference>
<name>A0A650CF86_SULOH</name>
<dbReference type="Proteomes" id="UP000427373">
    <property type="component" value="Chromosome"/>
</dbReference>
<evidence type="ECO:0000256" key="3">
    <source>
        <dbReference type="ARBA" id="ARBA00023098"/>
    </source>
</evidence>
<keyword evidence="2" id="KW-0442">Lipid degradation</keyword>